<dbReference type="Proteomes" id="UP001642360">
    <property type="component" value="Unassembled WGS sequence"/>
</dbReference>
<evidence type="ECO:0000313" key="3">
    <source>
        <dbReference type="Proteomes" id="UP001642360"/>
    </source>
</evidence>
<keyword evidence="3" id="KW-1185">Reference proteome</keyword>
<organism evidence="2 3">
    <name type="scientific">Ilex paraguariensis</name>
    <name type="common">yerba mate</name>
    <dbReference type="NCBI Taxonomy" id="185542"/>
    <lineage>
        <taxon>Eukaryota</taxon>
        <taxon>Viridiplantae</taxon>
        <taxon>Streptophyta</taxon>
        <taxon>Embryophyta</taxon>
        <taxon>Tracheophyta</taxon>
        <taxon>Spermatophyta</taxon>
        <taxon>Magnoliopsida</taxon>
        <taxon>eudicotyledons</taxon>
        <taxon>Gunneridae</taxon>
        <taxon>Pentapetalae</taxon>
        <taxon>asterids</taxon>
        <taxon>campanulids</taxon>
        <taxon>Aquifoliales</taxon>
        <taxon>Aquifoliaceae</taxon>
        <taxon>Ilex</taxon>
    </lineage>
</organism>
<proteinExistence type="predicted"/>
<dbReference type="EMBL" id="CAUOFW020000687">
    <property type="protein sequence ID" value="CAK9135024.1"/>
    <property type="molecule type" value="Genomic_DNA"/>
</dbReference>
<reference evidence="2 3" key="1">
    <citation type="submission" date="2024-02" db="EMBL/GenBank/DDBJ databases">
        <authorList>
            <person name="Vignale AGUSTIN F."/>
            <person name="Sosa J E."/>
            <person name="Modenutti C."/>
        </authorList>
    </citation>
    <scope>NUCLEOTIDE SEQUENCE [LARGE SCALE GENOMIC DNA]</scope>
</reference>
<evidence type="ECO:0000256" key="1">
    <source>
        <dbReference type="SAM" id="MobiDB-lite"/>
    </source>
</evidence>
<dbReference type="AlphaFoldDB" id="A0ABC8QWC1"/>
<evidence type="ECO:0000313" key="2">
    <source>
        <dbReference type="EMBL" id="CAK9135024.1"/>
    </source>
</evidence>
<comment type="caution">
    <text evidence="2">The sequence shown here is derived from an EMBL/GenBank/DDBJ whole genome shotgun (WGS) entry which is preliminary data.</text>
</comment>
<feature type="region of interest" description="Disordered" evidence="1">
    <location>
        <begin position="84"/>
        <end position="119"/>
    </location>
</feature>
<gene>
    <name evidence="2" type="ORF">ILEXP_LOCUS1947</name>
</gene>
<accession>A0ABC8QWC1</accession>
<name>A0ABC8QWC1_9AQUA</name>
<protein>
    <submittedName>
        <fullName evidence="2">Uncharacterized protein</fullName>
    </submittedName>
</protein>
<sequence>MIMVMFAAAFQKLRLLSESVFAKASTRKLSKSVFMSFCSCMLIYCQGQLHIFRVIKSIIHLVWIRSSFALISKIKGQLTEELVRKPQRTSQQQRREDGKRSHIAPSSSPVGNFSPEALH</sequence>